<dbReference type="GO" id="GO:0043122">
    <property type="term" value="P:regulation of canonical NF-kappaB signal transduction"/>
    <property type="evidence" value="ECO:0007669"/>
    <property type="project" value="TreeGrafter"/>
</dbReference>
<dbReference type="Pfam" id="PF07002">
    <property type="entry name" value="Copine"/>
    <property type="match status" value="1"/>
</dbReference>
<reference evidence="2" key="1">
    <citation type="submission" date="2025-08" db="UniProtKB">
        <authorList>
            <consortium name="Ensembl"/>
        </authorList>
    </citation>
    <scope>IDENTIFICATION</scope>
</reference>
<reference evidence="2" key="2">
    <citation type="submission" date="2025-09" db="UniProtKB">
        <authorList>
            <consortium name="Ensembl"/>
        </authorList>
    </citation>
    <scope>IDENTIFICATION</scope>
</reference>
<evidence type="ECO:0000313" key="2">
    <source>
        <dbReference type="Ensembl" id="ENSFTIP00000009649.1"/>
    </source>
</evidence>
<dbReference type="GO" id="GO:0005544">
    <property type="term" value="F:calcium-dependent phospholipid binding"/>
    <property type="evidence" value="ECO:0007669"/>
    <property type="project" value="InterPro"/>
</dbReference>
<name>A0A8C4U8U5_FALTI</name>
<dbReference type="GO" id="GO:0005886">
    <property type="term" value="C:plasma membrane"/>
    <property type="evidence" value="ECO:0007669"/>
    <property type="project" value="TreeGrafter"/>
</dbReference>
<dbReference type="GO" id="GO:0071277">
    <property type="term" value="P:cellular response to calcium ion"/>
    <property type="evidence" value="ECO:0007669"/>
    <property type="project" value="TreeGrafter"/>
</dbReference>
<keyword evidence="3" id="KW-1185">Reference proteome</keyword>
<dbReference type="InterPro" id="IPR045052">
    <property type="entry name" value="Copine"/>
</dbReference>
<dbReference type="OMA" id="HTIVECK"/>
<dbReference type="InterPro" id="IPR010734">
    <property type="entry name" value="Copine_C"/>
</dbReference>
<evidence type="ECO:0000259" key="1">
    <source>
        <dbReference type="Pfam" id="PF07002"/>
    </source>
</evidence>
<sequence>MSIIIVGVDKADFKAVEFLDGDNGVLKSLTGKPVAQDSLCPVCAFQTVKKLLSQMVLAEVPKQLVSYCKWQGWPPVKWSEIMMK</sequence>
<evidence type="ECO:0000313" key="3">
    <source>
        <dbReference type="Proteomes" id="UP000694562"/>
    </source>
</evidence>
<organism evidence="2 3">
    <name type="scientific">Falco tinnunculus</name>
    <name type="common">Common kestrel</name>
    <dbReference type="NCBI Taxonomy" id="100819"/>
    <lineage>
        <taxon>Eukaryota</taxon>
        <taxon>Metazoa</taxon>
        <taxon>Chordata</taxon>
        <taxon>Craniata</taxon>
        <taxon>Vertebrata</taxon>
        <taxon>Euteleostomi</taxon>
        <taxon>Archelosauria</taxon>
        <taxon>Archosauria</taxon>
        <taxon>Dinosauria</taxon>
        <taxon>Saurischia</taxon>
        <taxon>Theropoda</taxon>
        <taxon>Coelurosauria</taxon>
        <taxon>Aves</taxon>
        <taxon>Neognathae</taxon>
        <taxon>Neoaves</taxon>
        <taxon>Telluraves</taxon>
        <taxon>Australaves</taxon>
        <taxon>Falconiformes</taxon>
        <taxon>Falconidae</taxon>
        <taxon>Falco</taxon>
    </lineage>
</organism>
<proteinExistence type="predicted"/>
<dbReference type="PANTHER" id="PTHR10857">
    <property type="entry name" value="COPINE"/>
    <property type="match status" value="1"/>
</dbReference>
<accession>A0A8C4U8U5</accession>
<feature type="domain" description="Copine C-terminal" evidence="1">
    <location>
        <begin position="1"/>
        <end position="73"/>
    </location>
</feature>
<dbReference type="PANTHER" id="PTHR10857:SF2">
    <property type="entry name" value="COPINE-1"/>
    <property type="match status" value="1"/>
</dbReference>
<dbReference type="AlphaFoldDB" id="A0A8C4U8U5"/>
<dbReference type="Proteomes" id="UP000694562">
    <property type="component" value="Unplaced"/>
</dbReference>
<dbReference type="OrthoDB" id="5855668at2759"/>
<dbReference type="Ensembl" id="ENSFTIT00000010081.1">
    <property type="protein sequence ID" value="ENSFTIP00000009649.1"/>
    <property type="gene ID" value="ENSFTIG00000006525.1"/>
</dbReference>
<dbReference type="GO" id="GO:1903265">
    <property type="term" value="P:positive regulation of tumor necrosis factor-mediated signaling pathway"/>
    <property type="evidence" value="ECO:0007669"/>
    <property type="project" value="TreeGrafter"/>
</dbReference>
<protein>
    <recommendedName>
        <fullName evidence="1">Copine C-terminal domain-containing protein</fullName>
    </recommendedName>
</protein>